<evidence type="ECO:0000256" key="2">
    <source>
        <dbReference type="ARBA" id="ARBA00023008"/>
    </source>
</evidence>
<dbReference type="EMBL" id="LKLN01000066">
    <property type="protein sequence ID" value="KSU04245.1"/>
    <property type="molecule type" value="Genomic_DNA"/>
</dbReference>
<name>A0A0A7SZ06_LACLL</name>
<reference evidence="11" key="4">
    <citation type="submission" date="2016-08" db="EMBL/GenBank/DDBJ databases">
        <title>Genome-wide comparison reveals a probiotic strain Lactococcus lactis WFLU12 isolated from the gastrointestinal tract of olive flounder (Paralichythys olivaceus) harboring genes supporting probiotic action.</title>
        <authorList>
            <person name="Nguyen T.L."/>
        </authorList>
    </citation>
    <scope>NUCLEOTIDE SEQUENCE</scope>
    <source>
        <strain evidence="11">WFLU12</strain>
    </source>
</reference>
<sequence length="66" mass="7137">MKETLKIEGMTCDHCVMHVTNALEAIEGVEKAKVSLKKNEALVKFSAPADMDKMAVAVAEAGYKVI</sequence>
<reference evidence="5" key="8">
    <citation type="submission" date="2023-07" db="EMBL/GenBank/DDBJ databases">
        <authorList>
            <person name="McDonnell B."/>
        </authorList>
    </citation>
    <scope>NUCLEOTIDE SEQUENCE</scope>
    <source>
        <strain evidence="5">UC06</strain>
    </source>
</reference>
<evidence type="ECO:0000313" key="4">
    <source>
        <dbReference type="EMBL" id="ARE13121.1"/>
    </source>
</evidence>
<dbReference type="Proteomes" id="UP000234865">
    <property type="component" value="Unassembled WGS sequence"/>
</dbReference>
<proteinExistence type="predicted"/>
<dbReference type="InterPro" id="IPR017969">
    <property type="entry name" value="Heavy-metal-associated_CS"/>
</dbReference>
<dbReference type="Proteomes" id="UP000053719">
    <property type="component" value="Unassembled WGS sequence"/>
</dbReference>
<dbReference type="Gene3D" id="3.30.70.100">
    <property type="match status" value="1"/>
</dbReference>
<dbReference type="EMBL" id="CP015902">
    <property type="protein sequence ID" value="ARE20414.1"/>
    <property type="molecule type" value="Genomic_DNA"/>
</dbReference>
<keyword evidence="2" id="KW-0186">Copper</keyword>
<evidence type="ECO:0000313" key="13">
    <source>
        <dbReference type="Proteomes" id="UP000053058"/>
    </source>
</evidence>
<evidence type="ECO:0000313" key="6">
    <source>
        <dbReference type="EMBL" id="AWN65385.1"/>
    </source>
</evidence>
<evidence type="ECO:0000313" key="10">
    <source>
        <dbReference type="EMBL" id="KSU22331.1"/>
    </source>
</evidence>
<reference evidence="6 19" key="7">
    <citation type="submission" date="2018-03" db="EMBL/GenBank/DDBJ databases">
        <title>Genome sequence of Lactococcus lactis strain 14B4 from almond drupe.</title>
        <authorList>
            <person name="Tran T.D."/>
            <person name="McGarvey J.A."/>
            <person name="Huynh S."/>
            <person name="Parker C.T."/>
        </authorList>
    </citation>
    <scope>NUCLEOTIDE SEQUENCE [LARGE SCALE GENOMIC DNA]</scope>
    <source>
        <strain evidence="6 19">14B4</strain>
    </source>
</reference>
<dbReference type="EMBL" id="PKRZ01000001">
    <property type="protein sequence ID" value="PLW60824.1"/>
    <property type="molecule type" value="Genomic_DNA"/>
</dbReference>
<dbReference type="GeneID" id="89632958"/>
<dbReference type="InterPro" id="IPR036163">
    <property type="entry name" value="HMA_dom_sf"/>
</dbReference>
<reference evidence="18" key="3">
    <citation type="submission" date="2016-08" db="EMBL/GenBank/DDBJ databases">
        <title>Comparative genomics of Lactococcus lactis strain WFLU12 isolated from the gastrointestinal tract of wild olive flounder (Paralichythys olivaceus).</title>
        <authorList>
            <person name="Nguyen T.L."/>
            <person name="Kim D.-H."/>
        </authorList>
    </citation>
    <scope>NUCLEOTIDE SEQUENCE [LARGE SCALE GENOMIC DNA]</scope>
    <source>
        <strain evidence="18">WFLU12</strain>
    </source>
</reference>
<dbReference type="CDD" id="cd00371">
    <property type="entry name" value="HMA"/>
    <property type="match status" value="1"/>
</dbReference>
<evidence type="ECO:0000313" key="11">
    <source>
        <dbReference type="EMBL" id="PLW60824.1"/>
    </source>
</evidence>
<dbReference type="GO" id="GO:0016152">
    <property type="term" value="F:mercury (II) reductase (NADP+) activity"/>
    <property type="evidence" value="ECO:0007669"/>
    <property type="project" value="UniProtKB-EC"/>
</dbReference>
<dbReference type="AlphaFoldDB" id="A0A0A7SZ06"/>
<evidence type="ECO:0000256" key="1">
    <source>
        <dbReference type="ARBA" id="ARBA00022723"/>
    </source>
</evidence>
<evidence type="ECO:0000313" key="17">
    <source>
        <dbReference type="Proteomes" id="UP000192095"/>
    </source>
</evidence>
<dbReference type="EC" id="1.16.1.1" evidence="11"/>
<evidence type="ECO:0000313" key="7">
    <source>
        <dbReference type="EMBL" id="GAM79849.1"/>
    </source>
</evidence>
<dbReference type="Proteomes" id="UP000053058">
    <property type="component" value="Unassembled WGS sequence"/>
</dbReference>
<dbReference type="PROSITE" id="PS01047">
    <property type="entry name" value="HMA_1"/>
    <property type="match status" value="1"/>
</dbReference>
<dbReference type="EMBL" id="CP015904">
    <property type="protein sequence ID" value="ARE13121.1"/>
    <property type="molecule type" value="Genomic_DNA"/>
</dbReference>
<protein>
    <submittedName>
        <fullName evidence="4">Copper chaperone</fullName>
    </submittedName>
    <submittedName>
        <fullName evidence="5">Copper ion binding protein</fullName>
    </submittedName>
    <submittedName>
        <fullName evidence="6">Copper-binding protein</fullName>
    </submittedName>
    <submittedName>
        <fullName evidence="11">Mercuric reductase</fullName>
        <ecNumber evidence="11">1.16.1.1</ecNumber>
    </submittedName>
</protein>
<dbReference type="PRINTS" id="PR00944">
    <property type="entry name" value="CUEXPORT"/>
</dbReference>
<evidence type="ECO:0000313" key="5">
    <source>
        <dbReference type="EMBL" id="ARE20414.1"/>
    </source>
</evidence>
<evidence type="ECO:0000313" key="14">
    <source>
        <dbReference type="Proteomes" id="UP000053612"/>
    </source>
</evidence>
<dbReference type="PATRIC" id="fig|1360.100.peg.1694"/>
<dbReference type="EMBL" id="LKLS01000010">
    <property type="protein sequence ID" value="KSU22331.1"/>
    <property type="molecule type" value="Genomic_DNA"/>
</dbReference>
<organism evidence="11 18">
    <name type="scientific">Lactococcus lactis subsp. lactis</name>
    <name type="common">Streptococcus lactis</name>
    <dbReference type="NCBI Taxonomy" id="1360"/>
    <lineage>
        <taxon>Bacteria</taxon>
        <taxon>Bacillati</taxon>
        <taxon>Bacillota</taxon>
        <taxon>Bacilli</taxon>
        <taxon>Lactobacillales</taxon>
        <taxon>Streptococcaceae</taxon>
        <taxon>Lactococcus</taxon>
    </lineage>
</organism>
<dbReference type="SUPFAM" id="SSF55008">
    <property type="entry name" value="HMA, heavy metal-associated domain"/>
    <property type="match status" value="1"/>
</dbReference>
<evidence type="ECO:0000313" key="18">
    <source>
        <dbReference type="Proteomes" id="UP000234865"/>
    </source>
</evidence>
<dbReference type="Proteomes" id="UP000053612">
    <property type="component" value="Unassembled WGS sequence"/>
</dbReference>
<dbReference type="GO" id="GO:0005507">
    <property type="term" value="F:copper ion binding"/>
    <property type="evidence" value="ECO:0007669"/>
    <property type="project" value="InterPro"/>
</dbReference>
<dbReference type="Proteomes" id="UP000245919">
    <property type="component" value="Chromosome"/>
</dbReference>
<evidence type="ECO:0000313" key="12">
    <source>
        <dbReference type="Proteomes" id="UP000031847"/>
    </source>
</evidence>
<keyword evidence="1" id="KW-0479">Metal-binding</keyword>
<evidence type="ECO:0000259" key="3">
    <source>
        <dbReference type="PROSITE" id="PS50846"/>
    </source>
</evidence>
<feature type="domain" description="HMA" evidence="3">
    <location>
        <begin position="1"/>
        <end position="66"/>
    </location>
</feature>
<reference evidence="13 14" key="2">
    <citation type="submission" date="2015-10" db="EMBL/GenBank/DDBJ databases">
        <title>Draft Genome Sequences of 11 Lactococcus lactis subspecies cremoris strains.</title>
        <authorList>
            <person name="Wels M."/>
            <person name="Backus L."/>
            <person name="Boekhorst J."/>
            <person name="Dijkstra A."/>
            <person name="Beerthuizen M."/>
            <person name="Kelly W."/>
            <person name="Siezen R."/>
            <person name="Bachmann H."/>
            <person name="Van Hijum S."/>
        </authorList>
    </citation>
    <scope>NUCLEOTIDE SEQUENCE [LARGE SCALE GENOMIC DNA]</scope>
    <source>
        <strain evidence="13">KF282</strain>
        <strain evidence="14">LMG9449</strain>
        <strain evidence="15">M20</strain>
    </source>
</reference>
<keyword evidence="11" id="KW-0560">Oxidoreductase</keyword>
<reference evidence="16 17" key="5">
    <citation type="journal article" date="2017" name="BMC Genomics">
        <title>Comparative and functional genomics of the Lactococcus lactis taxon; insights into evolution and niche adaptation.</title>
        <authorList>
            <person name="Kelleher P."/>
            <person name="Bottacini F."/>
            <person name="Mahony J."/>
            <person name="Kilcawley K.N."/>
            <person name="van Sinderen D."/>
        </authorList>
    </citation>
    <scope>NUCLEOTIDE SEQUENCE [LARGE SCALE GENOMIC DNA]</scope>
    <source>
        <strain evidence="5 17">UC06</strain>
        <strain evidence="4 16">UC11</strain>
    </source>
</reference>
<dbReference type="InterPro" id="IPR006122">
    <property type="entry name" value="HMA_Cu_ion-bd"/>
</dbReference>
<evidence type="ECO:0000313" key="15">
    <source>
        <dbReference type="Proteomes" id="UP000053719"/>
    </source>
</evidence>
<evidence type="ECO:0000313" key="9">
    <source>
        <dbReference type="EMBL" id="KSU18536.1"/>
    </source>
</evidence>
<reference evidence="8" key="6">
    <citation type="journal article" date="2017" name="Genome Announc.">
        <title>Draft Genome Sequences of 24 Lactococcus lactis Strains.</title>
        <authorList>
            <person name="Backus L."/>
            <person name="Wels M."/>
            <person name="Boekhorst J."/>
            <person name="Dijkstra A.R."/>
            <person name="Beerthuyzen M."/>
            <person name="Kelly W.J."/>
            <person name="Siezen R.J."/>
            <person name="van Hijum S.A."/>
            <person name="Bachmann H."/>
        </authorList>
    </citation>
    <scope>NUCLEOTIDE SEQUENCE</scope>
    <source>
        <strain evidence="8">KF282</strain>
        <strain evidence="10">LMG9447</strain>
        <strain evidence="9">M20</strain>
    </source>
</reference>
<dbReference type="FunFam" id="3.30.70.100:FF:000001">
    <property type="entry name" value="ATPase copper transporting beta"/>
    <property type="match status" value="1"/>
</dbReference>
<dbReference type="NCBIfam" id="TIGR00003">
    <property type="entry name" value="copper ion binding protein"/>
    <property type="match status" value="1"/>
</dbReference>
<dbReference type="Proteomes" id="UP000192095">
    <property type="component" value="Chromosome"/>
</dbReference>
<dbReference type="GO" id="GO:0006825">
    <property type="term" value="P:copper ion transport"/>
    <property type="evidence" value="ECO:0007669"/>
    <property type="project" value="InterPro"/>
</dbReference>
<evidence type="ECO:0000313" key="19">
    <source>
        <dbReference type="Proteomes" id="UP000245919"/>
    </source>
</evidence>
<dbReference type="InterPro" id="IPR006121">
    <property type="entry name" value="HMA_dom"/>
</dbReference>
<evidence type="ECO:0000313" key="16">
    <source>
        <dbReference type="Proteomes" id="UP000192067"/>
    </source>
</evidence>
<dbReference type="Pfam" id="PF00403">
    <property type="entry name" value="HMA"/>
    <property type="match status" value="1"/>
</dbReference>
<accession>A0A0A7SZ06</accession>
<dbReference type="EMBL" id="BBSI01000017">
    <property type="protein sequence ID" value="GAM79849.1"/>
    <property type="molecule type" value="Genomic_DNA"/>
</dbReference>
<gene>
    <name evidence="11" type="primary">merA</name>
    <name evidence="11" type="ORF">CYU10_001868</name>
    <name evidence="7" type="ORF">JCM5805K_0957</name>
    <name evidence="8" type="ORF">KF282_1657</name>
    <name evidence="6" type="ORF">LL14B4_04040</name>
    <name evidence="5" type="ORF">LLUC06_0867</name>
    <name evidence="4" type="ORF">LLUC11_0788</name>
    <name evidence="10" type="ORF">LMG9449_0166</name>
    <name evidence="9" type="ORF">M20_2137</name>
</gene>
<dbReference type="Proteomes" id="UP000192067">
    <property type="component" value="Chromosome"/>
</dbReference>
<dbReference type="PROSITE" id="PS50846">
    <property type="entry name" value="HMA_2"/>
    <property type="match status" value="1"/>
</dbReference>
<dbReference type="RefSeq" id="WP_021722979.1">
    <property type="nucleotide sequence ID" value="NZ_BAABQR010000001.1"/>
</dbReference>
<reference evidence="7 12" key="1">
    <citation type="submission" date="2015-01" db="EMBL/GenBank/DDBJ databases">
        <title>Lactococcus lactis subsp.lactis JCM 5805 whole genome shotgun sequence.</title>
        <authorList>
            <person name="Fujii T."/>
            <person name="Tomita Y."/>
            <person name="Ikushima S."/>
            <person name="Fujiwara D."/>
        </authorList>
    </citation>
    <scope>NUCLEOTIDE SEQUENCE [LARGE SCALE GENOMIC DNA]</scope>
    <source>
        <strain evidence="7 12">JCM 5805</strain>
    </source>
</reference>
<dbReference type="InterPro" id="IPR000428">
    <property type="entry name" value="Cu-bd"/>
</dbReference>
<evidence type="ECO:0000313" key="8">
    <source>
        <dbReference type="EMBL" id="KSU04245.1"/>
    </source>
</evidence>
<dbReference type="EMBL" id="LKLU01000126">
    <property type="protein sequence ID" value="KSU18536.1"/>
    <property type="molecule type" value="Genomic_DNA"/>
</dbReference>
<dbReference type="EMBL" id="CP028160">
    <property type="protein sequence ID" value="AWN65385.1"/>
    <property type="molecule type" value="Genomic_DNA"/>
</dbReference>
<dbReference type="Proteomes" id="UP000031847">
    <property type="component" value="Unassembled WGS sequence"/>
</dbReference>